<organism evidence="1 2">
    <name type="scientific">Bacteroides fragilis</name>
    <dbReference type="NCBI Taxonomy" id="817"/>
    <lineage>
        <taxon>Bacteria</taxon>
        <taxon>Pseudomonadati</taxon>
        <taxon>Bacteroidota</taxon>
        <taxon>Bacteroidia</taxon>
        <taxon>Bacteroidales</taxon>
        <taxon>Bacteroidaceae</taxon>
        <taxon>Bacteroides</taxon>
    </lineage>
</organism>
<dbReference type="Proteomes" id="UP000286270">
    <property type="component" value="Unassembled WGS sequence"/>
</dbReference>
<evidence type="ECO:0008006" key="3">
    <source>
        <dbReference type="Google" id="ProtNLM"/>
    </source>
</evidence>
<name>A0A412XQ53_BACFG</name>
<evidence type="ECO:0000313" key="2">
    <source>
        <dbReference type="Proteomes" id="UP000286270"/>
    </source>
</evidence>
<dbReference type="EMBL" id="QRZH01000036">
    <property type="protein sequence ID" value="RGV47290.1"/>
    <property type="molecule type" value="Genomic_DNA"/>
</dbReference>
<reference evidence="1 2" key="1">
    <citation type="submission" date="2018-08" db="EMBL/GenBank/DDBJ databases">
        <title>A genome reference for cultivated species of the human gut microbiota.</title>
        <authorList>
            <person name="Zou Y."/>
            <person name="Xue W."/>
            <person name="Luo G."/>
        </authorList>
    </citation>
    <scope>NUCLEOTIDE SEQUENCE [LARGE SCALE GENOMIC DNA]</scope>
    <source>
        <strain evidence="1 2">AF14-26</strain>
    </source>
</reference>
<comment type="caution">
    <text evidence="1">The sequence shown here is derived from an EMBL/GenBank/DDBJ whole genome shotgun (WGS) entry which is preliminary data.</text>
</comment>
<dbReference type="AlphaFoldDB" id="A0A412XQ53"/>
<sequence length="1149" mass="126450">MYAMGLLLAFTAACTDNYADDSYTPGTDTGEDVMLTFNLRDAASPATGTSGDPSSDAVFKDDLVALIFRKSEQGEQGYHDGEVRYDCWRPVKAKADNGNQFYLRLPVSLSGDELTIMLCANATSVLGSQPDDKLLHRNTGTTGYPYGYTIDETIEALEGSVSEKGWGKDGNKTIPMWAQCNKITFDVDDLKAGNVNLGTFKLLRSLARVDVGVNAKDPNNLGNPDFQGLLNGGNGGQSFKLTKVLLGRTMNRYRLAPSTGNYTIEESKYASSSENPYTIHAPSLPTDASGRIDWVEAVVNETSQSVESLLYAPEQKAGASMKPEQWMEYPCVIVGGIYDYANTSAVRDTSYYRLDFVKGTGNSQTTCDILRSSLYRFNITAVKGPGFRTPEEALNSRGVNMTVELSAYNLVNSNTTFDGQSFISLERMELTMPREQGVSYNLPVEFSGDIAWSDIEISAVEDQGYIKDENKSVNLGSDALSVTKLTKIEGERNTHYLKVSTLQAWSQDVDTKLYLRAKRLQLNVELRQRDVSLSDWELGSKENGSVDGEVQVSATSFTFSAPGGEQKLTLLNPDLTVSVVMKQGTSNVEWVDETGKPLQGQEPDWMSLTNPDGTAITLQAKTNPTGSPRKLFFKIKVISKSPVESMTSKEHIINVSQFAFSTQDLILSEYNLTWRDRNVGASNNSVENFEGQDFTKDNVSHISCPTGWFIPASKDVEELLKLLDTKIIQYYSLSDGDSNGKATLMLYKQGLLNEVSTPQIPIVRISDMNNVSSSIWLIDRDEVGNETKKILTLTLNNGKVLPSINSNPSSLDKAHIRCVQGFRVNKNFISLNALGEPVNTGYLSRLKSDVLDKIDDNSNGILTVNVSPSLKSMKIEAIPNWSQTPREYKLVYRVRGESNRVQEITVKQDGRAAVASWTNPTRVGNLEWAPMNYGISQNVNPKYVGLGANRSGQNLVMLTMNDNGFSSWEYISKADERKYIGDYINAGDDNAVLKTGNNIQAAEELCAGMDGGGKGWRLPTLQEFAELIRHIRVEKRTTGTDDGSQTHYLYSFTDGKTVTFLSASAYPSKDLSAGGMTVGYYTSNPDGNFPSTVKLQYQQLDGDILFGSGTDLFSSFDKQTLVTIAYAGTSNKNYLGFIRCVRTAKVVIK</sequence>
<evidence type="ECO:0000313" key="1">
    <source>
        <dbReference type="EMBL" id="RGV47290.1"/>
    </source>
</evidence>
<proteinExistence type="predicted"/>
<protein>
    <recommendedName>
        <fullName evidence="3">DUF4906 domain-containing protein</fullName>
    </recommendedName>
</protein>
<accession>A0A412XQ53</accession>
<gene>
    <name evidence="1" type="ORF">DWW08_22970</name>
</gene>